<reference evidence="1" key="1">
    <citation type="submission" date="2024-06" db="EMBL/GenBank/DDBJ databases">
        <authorList>
            <person name="Song Z."/>
        </authorList>
    </citation>
    <scope>NUCLEOTIDE SEQUENCE</scope>
    <source>
        <strain evidence="1">A1-4-2</strain>
    </source>
</reference>
<dbReference type="AlphaFoldDB" id="A0AAU7T125"/>
<gene>
    <name evidence="1" type="ORF">ABJ384_06845</name>
</gene>
<evidence type="ECO:0000313" key="1">
    <source>
        <dbReference type="EMBL" id="XBU16875.1"/>
    </source>
</evidence>
<accession>A0AAU7T125</accession>
<name>A0AAU7T125_9GAMM</name>
<dbReference type="RefSeq" id="WP_349929598.1">
    <property type="nucleotide sequence ID" value="NZ_CP157981.1"/>
</dbReference>
<dbReference type="Pfam" id="PF22491">
    <property type="entry name" value="DUF6988"/>
    <property type="match status" value="1"/>
</dbReference>
<organism evidence="1">
    <name type="scientific">Acinetobacter sp. A1-4-2</name>
    <dbReference type="NCBI Taxonomy" id="3156489"/>
    <lineage>
        <taxon>Bacteria</taxon>
        <taxon>Pseudomonadati</taxon>
        <taxon>Pseudomonadota</taxon>
        <taxon>Gammaproteobacteria</taxon>
        <taxon>Moraxellales</taxon>
        <taxon>Moraxellaceae</taxon>
        <taxon>Acinetobacter</taxon>
    </lineage>
</organism>
<dbReference type="EMBL" id="CP157981">
    <property type="protein sequence ID" value="XBU16875.1"/>
    <property type="molecule type" value="Genomic_DNA"/>
</dbReference>
<proteinExistence type="predicted"/>
<protein>
    <submittedName>
        <fullName evidence="1">Uncharacterized protein</fullName>
    </submittedName>
</protein>
<sequence length="112" mass="13306">MIEALKEIQEIKHIVAQLEELKLFSLDYLNSIVHSGKQTFLRHTFGLGDEHKKLIIKQSNNLTMMSAQIYLKHTLPDCQKLIQIFLQKYRECFMLPEDISKEEREKILARYK</sequence>
<dbReference type="InterPro" id="IPR054257">
    <property type="entry name" value="DUF6988"/>
</dbReference>